<organism evidence="1 2">
    <name type="scientific">Atta colombica</name>
    <dbReference type="NCBI Taxonomy" id="520822"/>
    <lineage>
        <taxon>Eukaryota</taxon>
        <taxon>Metazoa</taxon>
        <taxon>Ecdysozoa</taxon>
        <taxon>Arthropoda</taxon>
        <taxon>Hexapoda</taxon>
        <taxon>Insecta</taxon>
        <taxon>Pterygota</taxon>
        <taxon>Neoptera</taxon>
        <taxon>Endopterygota</taxon>
        <taxon>Hymenoptera</taxon>
        <taxon>Apocrita</taxon>
        <taxon>Aculeata</taxon>
        <taxon>Formicoidea</taxon>
        <taxon>Formicidae</taxon>
        <taxon>Myrmicinae</taxon>
        <taxon>Atta</taxon>
    </lineage>
</organism>
<keyword evidence="2" id="KW-1185">Reference proteome</keyword>
<dbReference type="AlphaFoldDB" id="A0A195BKH1"/>
<name>A0A195BKH1_9HYME</name>
<accession>A0A195BKH1</accession>
<gene>
    <name evidence="1" type="ORF">ALC53_04408</name>
</gene>
<evidence type="ECO:0000313" key="2">
    <source>
        <dbReference type="Proteomes" id="UP000078540"/>
    </source>
</evidence>
<proteinExistence type="predicted"/>
<reference evidence="1 2" key="1">
    <citation type="submission" date="2015-09" db="EMBL/GenBank/DDBJ databases">
        <title>Atta colombica WGS genome.</title>
        <authorList>
            <person name="Nygaard S."/>
            <person name="Hu H."/>
            <person name="Boomsma J."/>
            <person name="Zhang G."/>
        </authorList>
    </citation>
    <scope>NUCLEOTIDE SEQUENCE [LARGE SCALE GENOMIC DNA]</scope>
    <source>
        <strain evidence="1">Treedump-2</strain>
        <tissue evidence="1">Whole body</tissue>
    </source>
</reference>
<sequence>EITYINMLFLTRSPLKAQIIKMDSPKILNPTPQQLIQFLTERRERWISMRDINKEVALVKQKIRNEYDREILGVQLCFRRFPIDGFSGKWWSK</sequence>
<dbReference type="Proteomes" id="UP000078540">
    <property type="component" value="Unassembled WGS sequence"/>
</dbReference>
<dbReference type="EMBL" id="KQ976449">
    <property type="protein sequence ID" value="KYM85823.1"/>
    <property type="molecule type" value="Genomic_DNA"/>
</dbReference>
<evidence type="ECO:0000313" key="1">
    <source>
        <dbReference type="EMBL" id="KYM85823.1"/>
    </source>
</evidence>
<feature type="non-terminal residue" evidence="1">
    <location>
        <position position="1"/>
    </location>
</feature>
<protein>
    <submittedName>
        <fullName evidence="1">Uncharacterized protein</fullName>
    </submittedName>
</protein>